<protein>
    <submittedName>
        <fullName evidence="1">Uncharacterized protein</fullName>
    </submittedName>
</protein>
<accession>A0A2P1CIN4</accession>
<evidence type="ECO:0000313" key="1">
    <source>
        <dbReference type="EMBL" id="AVJ51029.1"/>
    </source>
</evidence>
<evidence type="ECO:0000313" key="2">
    <source>
        <dbReference type="Proteomes" id="UP000241138"/>
    </source>
</evidence>
<name>A0A2P1CIN4_9CAUD</name>
<organism evidence="1 2">
    <name type="scientific">Microbacterium phage Pajaza</name>
    <dbReference type="NCBI Taxonomy" id="2099443"/>
    <lineage>
        <taxon>Viruses</taxon>
        <taxon>Duplodnaviria</taxon>
        <taxon>Heunggongvirae</taxon>
        <taxon>Uroviricota</taxon>
        <taxon>Caudoviricetes</taxon>
        <taxon>Pikminvirus</taxon>
        <taxon>Pikminvirus pikmin</taxon>
    </lineage>
</organism>
<sequence>MDINREFAQAEARVKRNIERNYIIAMARIEGISPEEYAERIDREREQARQDAARDAQIAFGYSLGTMHRALTDAANNLAAGFRLATRGM</sequence>
<gene>
    <name evidence="1" type="primary">38</name>
    <name evidence="1" type="ORF">PBI_PAJAZA_38</name>
</gene>
<proteinExistence type="predicted"/>
<dbReference type="EMBL" id="MG944216">
    <property type="protein sequence ID" value="AVJ51029.1"/>
    <property type="molecule type" value="Genomic_DNA"/>
</dbReference>
<dbReference type="Proteomes" id="UP000241138">
    <property type="component" value="Segment"/>
</dbReference>
<reference evidence="1 2" key="1">
    <citation type="submission" date="2018-02" db="EMBL/GenBank/DDBJ databases">
        <authorList>
            <person name="Zacj K.M."/>
            <person name="Aull H.G."/>
            <person name="Garlena R.A."/>
            <person name="Russell D.A."/>
            <person name="Pope W.H."/>
            <person name="Jacobs-Sera D."/>
            <person name="Hatfull G.F."/>
        </authorList>
    </citation>
    <scope>NUCLEOTIDE SEQUENCE [LARGE SCALE GENOMIC DNA]</scope>
</reference>